<accession>A0A7D4CWL6</accession>
<proteinExistence type="predicted"/>
<protein>
    <submittedName>
        <fullName evidence="2">Uncharacterized protein</fullName>
    </submittedName>
</protein>
<gene>
    <name evidence="2" type="ORF">GXN76_11890</name>
</gene>
<organism evidence="2 3">
    <name type="scientific">Kroppenstedtia pulmonis</name>
    <dbReference type="NCBI Taxonomy" id="1380685"/>
    <lineage>
        <taxon>Bacteria</taxon>
        <taxon>Bacillati</taxon>
        <taxon>Bacillota</taxon>
        <taxon>Bacilli</taxon>
        <taxon>Bacillales</taxon>
        <taxon>Thermoactinomycetaceae</taxon>
        <taxon>Kroppenstedtia</taxon>
    </lineage>
</organism>
<dbReference type="KEGG" id="kpul:GXN76_11890"/>
<dbReference type="Proteomes" id="UP000503088">
    <property type="component" value="Chromosome"/>
</dbReference>
<dbReference type="EMBL" id="CP048104">
    <property type="protein sequence ID" value="QKG85097.1"/>
    <property type="molecule type" value="Genomic_DNA"/>
</dbReference>
<reference evidence="2 3" key="1">
    <citation type="submission" date="2020-01" db="EMBL/GenBank/DDBJ databases">
        <authorList>
            <person name="Gulvik C.A."/>
            <person name="Batra D.G."/>
        </authorList>
    </citation>
    <scope>NUCLEOTIDE SEQUENCE [LARGE SCALE GENOMIC DNA]</scope>
    <source>
        <strain evidence="2 3">W9323</strain>
    </source>
</reference>
<feature type="coiled-coil region" evidence="1">
    <location>
        <begin position="23"/>
        <end position="80"/>
    </location>
</feature>
<sequence length="82" mass="9045">MNEAKKYIPGLGKQFFVSKDEIVKTLLNRIEDLENNQDSTDLENRVASLESTVNSLQSKLASAESAISDLETRVSELEKAGS</sequence>
<dbReference type="RefSeq" id="WP_173223426.1">
    <property type="nucleotide sequence ID" value="NZ_CP048104.1"/>
</dbReference>
<evidence type="ECO:0000313" key="2">
    <source>
        <dbReference type="EMBL" id="QKG85097.1"/>
    </source>
</evidence>
<evidence type="ECO:0000256" key="1">
    <source>
        <dbReference type="SAM" id="Coils"/>
    </source>
</evidence>
<evidence type="ECO:0000313" key="3">
    <source>
        <dbReference type="Proteomes" id="UP000503088"/>
    </source>
</evidence>
<keyword evidence="3" id="KW-1185">Reference proteome</keyword>
<keyword evidence="1" id="KW-0175">Coiled coil</keyword>
<name>A0A7D4CWL6_9BACL</name>
<dbReference type="Gene3D" id="1.20.5.340">
    <property type="match status" value="1"/>
</dbReference>
<dbReference type="AlphaFoldDB" id="A0A7D4CWL6"/>